<evidence type="ECO:0000256" key="4">
    <source>
        <dbReference type="ARBA" id="ARBA00022741"/>
    </source>
</evidence>
<dbReference type="AlphaFoldDB" id="A0A6A9QH99"/>
<dbReference type="Proteomes" id="UP000470772">
    <property type="component" value="Unassembled WGS sequence"/>
</dbReference>
<comment type="subunit">
    <text evidence="7">Heteromultimer composed of small subunits (RfcS) and large subunits (RfcL).</text>
</comment>
<dbReference type="CDD" id="cd18140">
    <property type="entry name" value="HLD_clamp_RFC"/>
    <property type="match status" value="1"/>
</dbReference>
<dbReference type="GO" id="GO:0005524">
    <property type="term" value="F:ATP binding"/>
    <property type="evidence" value="ECO:0007669"/>
    <property type="project" value="UniProtKB-UniRule"/>
</dbReference>
<sequence>MSHLQWSIKYRPRSLSEVENQEEVKEELKSWLESWMNGKPNYKAVLLNGPPGVGKTTIAEAMAHDYNMELLEMNASDSRRLNDVKSIAEKASTSSSLFGEKGRIILLDEVDGINSRQDAGAIPAIIDLIEETKFPIILTANNVWDPSLRELRNVAKLIDLKRLGKIPMKKLLERICKAEKVICDPKGIGAIADVSEGDARYAINILQSIAEVYRRVTEDLVKELVRKKERTLDPFETLRDIFWAKFFWQARAAATTSEVDYELLIRWISENIPLQFQDMEDVFRGFDVLGKASIFLRRAKLGDWDLLSYVFDLMGPGVAFAESSKLNGSWKAKWVKYQFPSYVHLMSKTKESRDALRSASEKIAKACHCSTDKAINEYFPFMRVLPLDEFSPQELKVIKGIERESETKNGERQQQRKNIRSRKRT</sequence>
<protein>
    <recommendedName>
        <fullName evidence="2 7">Replication factor C large subunit</fullName>
        <shortName evidence="7">RFC large subunit</shortName>
    </recommendedName>
    <alternativeName>
        <fullName evidence="6 7">Clamp loader large subunit</fullName>
    </alternativeName>
</protein>
<accession>A0A6A9QH99</accession>
<comment type="caution">
    <text evidence="10">The sequence shown here is derived from an EMBL/GenBank/DDBJ whole genome shotgun (WGS) entry which is preliminary data.</text>
</comment>
<comment type="similarity">
    <text evidence="1 7">Belongs to the activator 1 small subunits family. RfcL subfamily.</text>
</comment>
<comment type="function">
    <text evidence="7">Part of the RFC clamp loader complex which loads the PCNA sliding clamp onto DNA.</text>
</comment>
<evidence type="ECO:0000256" key="1">
    <source>
        <dbReference type="ARBA" id="ARBA00006878"/>
    </source>
</evidence>
<dbReference type="NCBIfam" id="NF003229">
    <property type="entry name" value="PRK04195.1-5"/>
    <property type="match status" value="1"/>
</dbReference>
<dbReference type="InterPro" id="IPR047854">
    <property type="entry name" value="RFC_lid"/>
</dbReference>
<dbReference type="HAMAP" id="MF_01508">
    <property type="entry name" value="RfcL"/>
    <property type="match status" value="1"/>
</dbReference>
<feature type="region of interest" description="Disordered" evidence="8">
    <location>
        <begin position="401"/>
        <end position="425"/>
    </location>
</feature>
<evidence type="ECO:0000256" key="3">
    <source>
        <dbReference type="ARBA" id="ARBA00022705"/>
    </source>
</evidence>
<gene>
    <name evidence="7" type="primary">rfcL</name>
    <name evidence="10" type="ORF">GC250_01000</name>
</gene>
<dbReference type="EMBL" id="WGGD01000005">
    <property type="protein sequence ID" value="MUN28074.1"/>
    <property type="molecule type" value="Genomic_DNA"/>
</dbReference>
<keyword evidence="5 7" id="KW-0067">ATP-binding</keyword>
<evidence type="ECO:0000256" key="7">
    <source>
        <dbReference type="HAMAP-Rule" id="MF_01508"/>
    </source>
</evidence>
<dbReference type="CDD" id="cd00009">
    <property type="entry name" value="AAA"/>
    <property type="match status" value="1"/>
</dbReference>
<evidence type="ECO:0000256" key="2">
    <source>
        <dbReference type="ARBA" id="ARBA00014793"/>
    </source>
</evidence>
<dbReference type="InterPro" id="IPR003593">
    <property type="entry name" value="AAA+_ATPase"/>
</dbReference>
<dbReference type="SUPFAM" id="SSF52540">
    <property type="entry name" value="P-loop containing nucleoside triphosphate hydrolases"/>
    <property type="match status" value="1"/>
</dbReference>
<feature type="binding site" evidence="7">
    <location>
        <begin position="49"/>
        <end position="56"/>
    </location>
    <ligand>
        <name>ATP</name>
        <dbReference type="ChEBI" id="CHEBI:30616"/>
    </ligand>
</feature>
<dbReference type="InterPro" id="IPR003959">
    <property type="entry name" value="ATPase_AAA_core"/>
</dbReference>
<organism evidence="10 11">
    <name type="scientific">Sulfuracidifex metallicus DSM 6482 = JCM 9184</name>
    <dbReference type="NCBI Taxonomy" id="523847"/>
    <lineage>
        <taxon>Archaea</taxon>
        <taxon>Thermoproteota</taxon>
        <taxon>Thermoprotei</taxon>
        <taxon>Sulfolobales</taxon>
        <taxon>Sulfolobaceae</taxon>
        <taxon>Sulfuracidifex</taxon>
    </lineage>
</organism>
<evidence type="ECO:0000256" key="5">
    <source>
        <dbReference type="ARBA" id="ARBA00022840"/>
    </source>
</evidence>
<dbReference type="GO" id="GO:0016887">
    <property type="term" value="F:ATP hydrolysis activity"/>
    <property type="evidence" value="ECO:0007669"/>
    <property type="project" value="InterPro"/>
</dbReference>
<feature type="domain" description="AAA+ ATPase" evidence="9">
    <location>
        <begin position="41"/>
        <end position="164"/>
    </location>
</feature>
<dbReference type="Gene3D" id="3.40.50.300">
    <property type="entry name" value="P-loop containing nucleotide triphosphate hydrolases"/>
    <property type="match status" value="1"/>
</dbReference>
<dbReference type="RefSeq" id="WP_338116928.1">
    <property type="nucleotide sequence ID" value="NZ_WGGD01000005.1"/>
</dbReference>
<evidence type="ECO:0000313" key="11">
    <source>
        <dbReference type="Proteomes" id="UP000470772"/>
    </source>
</evidence>
<dbReference type="PANTHER" id="PTHR23389">
    <property type="entry name" value="CHROMOSOME TRANSMISSION FIDELITY FACTOR 18"/>
    <property type="match status" value="1"/>
</dbReference>
<evidence type="ECO:0000256" key="6">
    <source>
        <dbReference type="ARBA" id="ARBA00032141"/>
    </source>
</evidence>
<proteinExistence type="inferred from homology"/>
<dbReference type="SMART" id="SM00382">
    <property type="entry name" value="AAA"/>
    <property type="match status" value="1"/>
</dbReference>
<dbReference type="InterPro" id="IPR023935">
    <property type="entry name" value="Rep_factor-C_lsu"/>
</dbReference>
<reference evidence="10 11" key="1">
    <citation type="submission" date="2019-10" db="EMBL/GenBank/DDBJ databases">
        <title>Sequencing and Assembly of Multiple Reported Metal-Biooxidizing Members of the Extremely Thermoacidophilic Archaeal Family Sulfolobaceae.</title>
        <authorList>
            <person name="Counts J.A."/>
            <person name="Kelly R.M."/>
        </authorList>
    </citation>
    <scope>NUCLEOTIDE SEQUENCE [LARGE SCALE GENOMIC DNA]</scope>
    <source>
        <strain evidence="10 11">DSM 6482</strain>
    </source>
</reference>
<keyword evidence="11" id="KW-1185">Reference proteome</keyword>
<dbReference type="Gene3D" id="1.10.8.60">
    <property type="match status" value="1"/>
</dbReference>
<dbReference type="PANTHER" id="PTHR23389:SF6">
    <property type="entry name" value="REPLICATION FACTOR C SUBUNIT 1"/>
    <property type="match status" value="1"/>
</dbReference>
<dbReference type="GO" id="GO:0006260">
    <property type="term" value="P:DNA replication"/>
    <property type="evidence" value="ECO:0007669"/>
    <property type="project" value="UniProtKB-UniRule"/>
</dbReference>
<feature type="compositionally biased region" description="Basic and acidic residues" evidence="8">
    <location>
        <begin position="401"/>
        <end position="414"/>
    </location>
</feature>
<evidence type="ECO:0000256" key="8">
    <source>
        <dbReference type="SAM" id="MobiDB-lite"/>
    </source>
</evidence>
<evidence type="ECO:0000259" key="9">
    <source>
        <dbReference type="SMART" id="SM00382"/>
    </source>
</evidence>
<dbReference type="NCBIfam" id="NF003226">
    <property type="entry name" value="PRK04195.1-1"/>
    <property type="match status" value="1"/>
</dbReference>
<dbReference type="InterPro" id="IPR027417">
    <property type="entry name" value="P-loop_NTPase"/>
</dbReference>
<feature type="compositionally biased region" description="Basic residues" evidence="8">
    <location>
        <begin position="415"/>
        <end position="425"/>
    </location>
</feature>
<dbReference type="Pfam" id="PF00004">
    <property type="entry name" value="AAA"/>
    <property type="match status" value="1"/>
</dbReference>
<keyword evidence="4 7" id="KW-0547">Nucleotide-binding</keyword>
<name>A0A6A9QH99_SULME</name>
<dbReference type="GO" id="GO:0003689">
    <property type="term" value="F:DNA clamp loader activity"/>
    <property type="evidence" value="ECO:0007669"/>
    <property type="project" value="UniProtKB-UniRule"/>
</dbReference>
<keyword evidence="3 7" id="KW-0235">DNA replication</keyword>
<evidence type="ECO:0000313" key="10">
    <source>
        <dbReference type="EMBL" id="MUN28074.1"/>
    </source>
</evidence>